<dbReference type="InterPro" id="IPR032816">
    <property type="entry name" value="VTT_dom"/>
</dbReference>
<dbReference type="PANTHER" id="PTHR12677:SF59">
    <property type="entry name" value="GOLGI APPARATUS MEMBRANE PROTEIN TVP38-RELATED"/>
    <property type="match status" value="1"/>
</dbReference>
<evidence type="ECO:0000313" key="9">
    <source>
        <dbReference type="Proteomes" id="UP000234789"/>
    </source>
</evidence>
<dbReference type="EMBL" id="NFEZ01000003">
    <property type="protein sequence ID" value="PLT47480.1"/>
    <property type="molecule type" value="Genomic_DNA"/>
</dbReference>
<dbReference type="AlphaFoldDB" id="A0A2N5NB35"/>
<dbReference type="PANTHER" id="PTHR12677">
    <property type="entry name" value="GOLGI APPARATUS MEMBRANE PROTEIN TVP38-RELATED"/>
    <property type="match status" value="1"/>
</dbReference>
<dbReference type="Pfam" id="PF09335">
    <property type="entry name" value="VTT_dom"/>
    <property type="match status" value="1"/>
</dbReference>
<evidence type="ECO:0000256" key="4">
    <source>
        <dbReference type="ARBA" id="ARBA00022989"/>
    </source>
</evidence>
<feature type="transmembrane region" description="Helical" evidence="6">
    <location>
        <begin position="63"/>
        <end position="82"/>
    </location>
</feature>
<comment type="caution">
    <text evidence="8">The sequence shown here is derived from an EMBL/GenBank/DDBJ whole genome shotgun (WGS) entry which is preliminary data.</text>
</comment>
<organism evidence="8 9">
    <name type="scientific">Paenibacillus pasadenensis</name>
    <dbReference type="NCBI Taxonomy" id="217090"/>
    <lineage>
        <taxon>Bacteria</taxon>
        <taxon>Bacillati</taxon>
        <taxon>Bacillota</taxon>
        <taxon>Bacilli</taxon>
        <taxon>Bacillales</taxon>
        <taxon>Paenibacillaceae</taxon>
        <taxon>Paenibacillus</taxon>
    </lineage>
</organism>
<keyword evidence="2 6" id="KW-1003">Cell membrane</keyword>
<evidence type="ECO:0000313" key="8">
    <source>
        <dbReference type="EMBL" id="PLT47480.1"/>
    </source>
</evidence>
<reference evidence="8 9" key="1">
    <citation type="submission" date="2017-05" db="EMBL/GenBank/DDBJ databases">
        <title>Functional genome analysis of Paenibacillus pasadenensis strain R16: insights on endophytic life style and antifungal activity.</title>
        <authorList>
            <person name="Passera A."/>
            <person name="Marcolungo L."/>
            <person name="Casati P."/>
            <person name="Brasca M."/>
            <person name="Quaglino F."/>
            <person name="Delledonne M."/>
        </authorList>
    </citation>
    <scope>NUCLEOTIDE SEQUENCE [LARGE SCALE GENOMIC DNA]</scope>
    <source>
        <strain evidence="8 9">R16</strain>
    </source>
</reference>
<feature type="transmembrane region" description="Helical" evidence="6">
    <location>
        <begin position="39"/>
        <end position="57"/>
    </location>
</feature>
<feature type="transmembrane region" description="Helical" evidence="6">
    <location>
        <begin position="168"/>
        <end position="189"/>
    </location>
</feature>
<evidence type="ECO:0000256" key="3">
    <source>
        <dbReference type="ARBA" id="ARBA00022692"/>
    </source>
</evidence>
<keyword evidence="9" id="KW-1185">Reference proteome</keyword>
<sequence length="214" mass="23855">MLDRMNGWIDSLVAASGLGGPAILLLTIPLAVLQGLFGFFPFATIILIHISILGIAGGLLASWLAGTVAALVVYLLFRYFFYGKVQRRFQARLERYERYQAALDEYGGWMVILLRTIPVMPNNLISFMSAIAPVKLLPYLWSSIIGNLSHIWMFGLISSSLIFPGHDLRLLIAAYLAFLLILSIAFAAVRIRKAFRRRKILRMGGENPSTNIPL</sequence>
<feature type="transmembrane region" description="Helical" evidence="6">
    <location>
        <begin position="12"/>
        <end position="32"/>
    </location>
</feature>
<dbReference type="RefSeq" id="WP_228551680.1">
    <property type="nucleotide sequence ID" value="NZ_BIMM01000047.1"/>
</dbReference>
<dbReference type="Proteomes" id="UP000234789">
    <property type="component" value="Unassembled WGS sequence"/>
</dbReference>
<evidence type="ECO:0000256" key="6">
    <source>
        <dbReference type="RuleBase" id="RU366058"/>
    </source>
</evidence>
<proteinExistence type="inferred from homology"/>
<accession>A0A2N5NB35</accession>
<feature type="domain" description="VTT" evidence="7">
    <location>
        <begin position="41"/>
        <end position="151"/>
    </location>
</feature>
<keyword evidence="4 6" id="KW-1133">Transmembrane helix</keyword>
<evidence type="ECO:0000256" key="2">
    <source>
        <dbReference type="ARBA" id="ARBA00022475"/>
    </source>
</evidence>
<keyword evidence="5 6" id="KW-0472">Membrane</keyword>
<evidence type="ECO:0000256" key="1">
    <source>
        <dbReference type="ARBA" id="ARBA00004651"/>
    </source>
</evidence>
<dbReference type="InterPro" id="IPR015414">
    <property type="entry name" value="TMEM64"/>
</dbReference>
<protein>
    <recommendedName>
        <fullName evidence="6">TVP38/TMEM64 family membrane protein</fullName>
    </recommendedName>
</protein>
<dbReference type="GO" id="GO:0005886">
    <property type="term" value="C:plasma membrane"/>
    <property type="evidence" value="ECO:0007669"/>
    <property type="project" value="UniProtKB-SubCell"/>
</dbReference>
<comment type="subcellular location">
    <subcellularLocation>
        <location evidence="1 6">Cell membrane</location>
        <topology evidence="1 6">Multi-pass membrane protein</topology>
    </subcellularLocation>
</comment>
<name>A0A2N5NB35_9BACL</name>
<gene>
    <name evidence="8" type="ORF">B8V81_1704</name>
</gene>
<evidence type="ECO:0000259" key="7">
    <source>
        <dbReference type="Pfam" id="PF09335"/>
    </source>
</evidence>
<comment type="similarity">
    <text evidence="6">Belongs to the TVP38/TMEM64 family.</text>
</comment>
<feature type="transmembrane region" description="Helical" evidence="6">
    <location>
        <begin position="136"/>
        <end position="162"/>
    </location>
</feature>
<keyword evidence="3 6" id="KW-0812">Transmembrane</keyword>
<evidence type="ECO:0000256" key="5">
    <source>
        <dbReference type="ARBA" id="ARBA00023136"/>
    </source>
</evidence>